<dbReference type="AlphaFoldDB" id="A0A159Z7C3"/>
<evidence type="ECO:0000256" key="6">
    <source>
        <dbReference type="ARBA" id="ARBA00023288"/>
    </source>
</evidence>
<dbReference type="InterPro" id="IPR050957">
    <property type="entry name" value="BMP_lipoprotein"/>
</dbReference>
<dbReference type="EMBL" id="CP012661">
    <property type="protein sequence ID" value="AMY70478.1"/>
    <property type="molecule type" value="Genomic_DNA"/>
</dbReference>
<evidence type="ECO:0000256" key="3">
    <source>
        <dbReference type="ARBA" id="ARBA00022475"/>
    </source>
</evidence>
<gene>
    <name evidence="9" type="ORF">AKL17_3246</name>
</gene>
<feature type="chain" id="PRO_5007811359" description="ABC transporter substrate-binding protein PnrA-like domain-containing protein" evidence="7">
    <location>
        <begin position="25"/>
        <end position="342"/>
    </location>
</feature>
<dbReference type="CDD" id="cd06304">
    <property type="entry name" value="PBP1_BmpA_Med_PnrA-like"/>
    <property type="match status" value="1"/>
</dbReference>
<proteinExistence type="inferred from homology"/>
<name>A0A159Z7C3_9RHOB</name>
<comment type="similarity">
    <text evidence="2">Belongs to the BMP lipoprotein family.</text>
</comment>
<feature type="signal peptide" evidence="7">
    <location>
        <begin position="1"/>
        <end position="24"/>
    </location>
</feature>
<keyword evidence="5" id="KW-0472">Membrane</keyword>
<dbReference type="STRING" id="1335048.AKL17_3246"/>
<evidence type="ECO:0000256" key="5">
    <source>
        <dbReference type="ARBA" id="ARBA00023136"/>
    </source>
</evidence>
<keyword evidence="4 7" id="KW-0732">Signal</keyword>
<reference evidence="9 10" key="1">
    <citation type="submission" date="2015-09" db="EMBL/GenBank/DDBJ databases">
        <title>Complete genome sequence of Defluviimonas alba cai42t isolated from an oilfield in Xinjiang.</title>
        <authorList>
            <person name="Geng S."/>
            <person name="Pan X."/>
            <person name="Wu X."/>
        </authorList>
    </citation>
    <scope>NUCLEOTIDE SEQUENCE [LARGE SCALE GENOMIC DNA]</scope>
    <source>
        <strain evidence="10">cai42</strain>
    </source>
</reference>
<organism evidence="9 10">
    <name type="scientific">Frigidibacter mobilis</name>
    <dbReference type="NCBI Taxonomy" id="1335048"/>
    <lineage>
        <taxon>Bacteria</taxon>
        <taxon>Pseudomonadati</taxon>
        <taxon>Pseudomonadota</taxon>
        <taxon>Alphaproteobacteria</taxon>
        <taxon>Rhodobacterales</taxon>
        <taxon>Paracoccaceae</taxon>
        <taxon>Frigidibacter</taxon>
    </lineage>
</organism>
<dbReference type="KEGG" id="daa:AKL17_3246"/>
<dbReference type="RefSeq" id="WP_066815093.1">
    <property type="nucleotide sequence ID" value="NZ_CP012661.1"/>
</dbReference>
<keyword evidence="6" id="KW-0449">Lipoprotein</keyword>
<dbReference type="InterPro" id="IPR028082">
    <property type="entry name" value="Peripla_BP_I"/>
</dbReference>
<dbReference type="PANTHER" id="PTHR34296:SF2">
    <property type="entry name" value="ABC TRANSPORTER GUANOSINE-BINDING PROTEIN NUPN"/>
    <property type="match status" value="1"/>
</dbReference>
<dbReference type="Gene3D" id="3.40.50.2300">
    <property type="match status" value="2"/>
</dbReference>
<dbReference type="OrthoDB" id="7327509at2"/>
<keyword evidence="3" id="KW-1003">Cell membrane</keyword>
<evidence type="ECO:0000256" key="2">
    <source>
        <dbReference type="ARBA" id="ARBA00008610"/>
    </source>
</evidence>
<dbReference type="Pfam" id="PF02608">
    <property type="entry name" value="Bmp"/>
    <property type="match status" value="1"/>
</dbReference>
<sequence length="342" mass="35725">MLSLLRSSSAALALLAVTMPPALAADVDTIAIVTPEQGTDFGWNQQGIEGLEAAAKATGTEAIIAQGLGYGNVRPTLRELAEDGAQLIIAHASGYSTEAIEVAKEMGVHMVTGNPSEPPLVANYNLTAEKGAYLAGVLAAKMTRTKVLGIVVSSESPNWNAQSAGFAQGVRATSPEIELRYAIIGPAAYADVAGARRVTESVIASNADIIFGQGNGSSFGMIQAVETVTPPSGEKVWFIDVIGDKTSIDKGHLLSSVIWDMAPVFTQMVEDVRADTFGTNTYALALEDGSQRLLQTGHIPAEIWAELEAVKAQIIAGEITVDLVLEPAATRAMMSTTLAAAE</sequence>
<dbReference type="PATRIC" id="fig|1335048.3.peg.3373"/>
<dbReference type="PANTHER" id="PTHR34296">
    <property type="entry name" value="TRANSCRIPTIONAL ACTIVATOR PROTEIN MED"/>
    <property type="match status" value="1"/>
</dbReference>
<evidence type="ECO:0000259" key="8">
    <source>
        <dbReference type="Pfam" id="PF02608"/>
    </source>
</evidence>
<dbReference type="Proteomes" id="UP000076128">
    <property type="component" value="Chromosome"/>
</dbReference>
<dbReference type="GO" id="GO:0005886">
    <property type="term" value="C:plasma membrane"/>
    <property type="evidence" value="ECO:0007669"/>
    <property type="project" value="UniProtKB-SubCell"/>
</dbReference>
<evidence type="ECO:0000313" key="9">
    <source>
        <dbReference type="EMBL" id="AMY70478.1"/>
    </source>
</evidence>
<evidence type="ECO:0000256" key="7">
    <source>
        <dbReference type="SAM" id="SignalP"/>
    </source>
</evidence>
<evidence type="ECO:0000256" key="1">
    <source>
        <dbReference type="ARBA" id="ARBA00004193"/>
    </source>
</evidence>
<dbReference type="SUPFAM" id="SSF53822">
    <property type="entry name" value="Periplasmic binding protein-like I"/>
    <property type="match status" value="1"/>
</dbReference>
<feature type="domain" description="ABC transporter substrate-binding protein PnrA-like" evidence="8">
    <location>
        <begin position="29"/>
        <end position="318"/>
    </location>
</feature>
<evidence type="ECO:0000313" key="10">
    <source>
        <dbReference type="Proteomes" id="UP000076128"/>
    </source>
</evidence>
<comment type="subcellular location">
    <subcellularLocation>
        <location evidence="1">Cell membrane</location>
        <topology evidence="1">Lipid-anchor</topology>
    </subcellularLocation>
</comment>
<protein>
    <recommendedName>
        <fullName evidence="8">ABC transporter substrate-binding protein PnrA-like domain-containing protein</fullName>
    </recommendedName>
</protein>
<keyword evidence="10" id="KW-1185">Reference proteome</keyword>
<dbReference type="InterPro" id="IPR003760">
    <property type="entry name" value="PnrA-like"/>
</dbReference>
<evidence type="ECO:0000256" key="4">
    <source>
        <dbReference type="ARBA" id="ARBA00022729"/>
    </source>
</evidence>
<accession>A0A159Z7C3</accession>